<dbReference type="GO" id="GO:0005886">
    <property type="term" value="C:plasma membrane"/>
    <property type="evidence" value="ECO:0007669"/>
    <property type="project" value="UniProtKB-SubCell"/>
</dbReference>
<keyword evidence="9" id="KW-1185">Reference proteome</keyword>
<dbReference type="InterPro" id="IPR015414">
    <property type="entry name" value="TMEM64"/>
</dbReference>
<evidence type="ECO:0000313" key="9">
    <source>
        <dbReference type="Proteomes" id="UP000316778"/>
    </source>
</evidence>
<dbReference type="PANTHER" id="PTHR12677">
    <property type="entry name" value="GOLGI APPARATUS MEMBRANE PROTEIN TVP38-RELATED"/>
    <property type="match status" value="1"/>
</dbReference>
<gene>
    <name evidence="8" type="ORF">LX66_3341</name>
</gene>
<feature type="domain" description="VTT" evidence="7">
    <location>
        <begin position="86"/>
        <end position="201"/>
    </location>
</feature>
<feature type="transmembrane region" description="Helical" evidence="6">
    <location>
        <begin position="17"/>
        <end position="36"/>
    </location>
</feature>
<dbReference type="PANTHER" id="PTHR12677:SF59">
    <property type="entry name" value="GOLGI APPARATUS MEMBRANE PROTEIN TVP38-RELATED"/>
    <property type="match status" value="1"/>
</dbReference>
<dbReference type="RefSeq" id="WP_145715436.1">
    <property type="nucleotide sequence ID" value="NZ_BAAAFY010000001.1"/>
</dbReference>
<comment type="subcellular location">
    <subcellularLocation>
        <location evidence="1 6">Cell membrane</location>
        <topology evidence="1 6">Multi-pass membrane protein</topology>
    </subcellularLocation>
</comment>
<keyword evidence="5 6" id="KW-0472">Membrane</keyword>
<protein>
    <recommendedName>
        <fullName evidence="6">TVP38/TMEM64 family membrane protein</fullName>
    </recommendedName>
</protein>
<dbReference type="InterPro" id="IPR032816">
    <property type="entry name" value="VTT_dom"/>
</dbReference>
<evidence type="ECO:0000256" key="3">
    <source>
        <dbReference type="ARBA" id="ARBA00022692"/>
    </source>
</evidence>
<dbReference type="EMBL" id="VLLG01000003">
    <property type="protein sequence ID" value="TWI89247.1"/>
    <property type="molecule type" value="Genomic_DNA"/>
</dbReference>
<evidence type="ECO:0000256" key="5">
    <source>
        <dbReference type="ARBA" id="ARBA00023136"/>
    </source>
</evidence>
<dbReference type="Pfam" id="PF09335">
    <property type="entry name" value="VTT_dom"/>
    <property type="match status" value="1"/>
</dbReference>
<feature type="transmembrane region" description="Helical" evidence="6">
    <location>
        <begin position="102"/>
        <end position="123"/>
    </location>
</feature>
<dbReference type="Proteomes" id="UP000316778">
    <property type="component" value="Unassembled WGS sequence"/>
</dbReference>
<keyword evidence="2 6" id="KW-1003">Cell membrane</keyword>
<organism evidence="8 9">
    <name type="scientific">Chitinophaga japonensis</name>
    <name type="common">Flexibacter japonensis</name>
    <dbReference type="NCBI Taxonomy" id="104662"/>
    <lineage>
        <taxon>Bacteria</taxon>
        <taxon>Pseudomonadati</taxon>
        <taxon>Bacteroidota</taxon>
        <taxon>Chitinophagia</taxon>
        <taxon>Chitinophagales</taxon>
        <taxon>Chitinophagaceae</taxon>
        <taxon>Chitinophaga</taxon>
    </lineage>
</organism>
<evidence type="ECO:0000256" key="2">
    <source>
        <dbReference type="ARBA" id="ARBA00022475"/>
    </source>
</evidence>
<sequence>MTKVITAQANNSTDSKLPYLFSLAIIAMLGLCYWLIPPFQEAVKEAFEVLTSKDRQRINDWVSQFGLLGPLILVVLMMVQMFLFVVPNVLVMLVAITCYGPVWGSLISLVGVFASSSLGYMIGRFLGPSIVNKFISVKTQEKIRGFIKAYGVPAIAITRLSSLSNDSLSFVAGILKMSYWKYILATLAGITPLVVLLAIYGKNGRIEKALIWIAAISLVLLVLYIIIDKRRKKRKHQP</sequence>
<evidence type="ECO:0000256" key="1">
    <source>
        <dbReference type="ARBA" id="ARBA00004651"/>
    </source>
</evidence>
<feature type="transmembrane region" description="Helical" evidence="6">
    <location>
        <begin position="65"/>
        <end position="96"/>
    </location>
</feature>
<dbReference type="AlphaFoldDB" id="A0A562T6S7"/>
<accession>A0A562T6S7</accession>
<keyword evidence="3 6" id="KW-0812">Transmembrane</keyword>
<evidence type="ECO:0000313" key="8">
    <source>
        <dbReference type="EMBL" id="TWI89247.1"/>
    </source>
</evidence>
<dbReference type="OrthoDB" id="9812980at2"/>
<comment type="similarity">
    <text evidence="6">Belongs to the TVP38/TMEM64 family.</text>
</comment>
<evidence type="ECO:0000259" key="7">
    <source>
        <dbReference type="Pfam" id="PF09335"/>
    </source>
</evidence>
<name>A0A562T6S7_CHIJA</name>
<comment type="caution">
    <text evidence="8">The sequence shown here is derived from an EMBL/GenBank/DDBJ whole genome shotgun (WGS) entry which is preliminary data.</text>
</comment>
<feature type="transmembrane region" description="Helical" evidence="6">
    <location>
        <begin position="209"/>
        <end position="227"/>
    </location>
</feature>
<keyword evidence="4 6" id="KW-1133">Transmembrane helix</keyword>
<evidence type="ECO:0000256" key="4">
    <source>
        <dbReference type="ARBA" id="ARBA00022989"/>
    </source>
</evidence>
<proteinExistence type="inferred from homology"/>
<reference evidence="8 9" key="1">
    <citation type="journal article" date="2013" name="Stand. Genomic Sci.">
        <title>Genomic Encyclopedia of Type Strains, Phase I: The one thousand microbial genomes (KMG-I) project.</title>
        <authorList>
            <person name="Kyrpides N.C."/>
            <person name="Woyke T."/>
            <person name="Eisen J.A."/>
            <person name="Garrity G."/>
            <person name="Lilburn T.G."/>
            <person name="Beck B.J."/>
            <person name="Whitman W.B."/>
            <person name="Hugenholtz P."/>
            <person name="Klenk H.P."/>
        </authorList>
    </citation>
    <scope>NUCLEOTIDE SEQUENCE [LARGE SCALE GENOMIC DNA]</scope>
    <source>
        <strain evidence="8 9">DSM 13484</strain>
    </source>
</reference>
<feature type="transmembrane region" description="Helical" evidence="6">
    <location>
        <begin position="182"/>
        <end position="203"/>
    </location>
</feature>
<evidence type="ECO:0000256" key="6">
    <source>
        <dbReference type="RuleBase" id="RU366058"/>
    </source>
</evidence>